<proteinExistence type="predicted"/>
<accession>A0A9J6BHE9</accession>
<dbReference type="EMBL" id="JADBJN010000004">
    <property type="protein sequence ID" value="KAG5668947.1"/>
    <property type="molecule type" value="Genomic_DNA"/>
</dbReference>
<keyword evidence="1" id="KW-0472">Membrane</keyword>
<dbReference type="Gene3D" id="3.40.630.30">
    <property type="match status" value="2"/>
</dbReference>
<sequence length="414" mass="47607">MTLDNFLCCFNLEFGGLVIGWVGLIVNIILAIIALVGAFIPATICQQFELIRHHRRTVDILDFCDDIGTVTTVAFVILFFLLLIFAYAHSCLIRGISARDPDKLKWVWVLYIAIIVLCVLHLLGSFISFWNFFAALIELIVAIYFFMVIDSLIDKYRVDWPKHVAVFNLLDNFIERFEKHPEQREIQKIFSIDGDISDSTIIVIVNNRDILIDTLDPEFKLLKIGIRLINFDAFKKFMGAKIIYREIIMEMIEERNLKLVSEDKTIMVHMPKDDALKLEINPPYDFEIKNLSLDDAEKINSVWAFASPGSLNFIRYVIKFNASIGIYKKSTKTLIAWCLEYDHHCLLALQVDANHLRKGFGILAAKALTKKLAEEKKVDVVTTIVCENYKSKNLFDKIGFNQIDNNLWIGVIKN</sequence>
<dbReference type="SUPFAM" id="SSF55729">
    <property type="entry name" value="Acyl-CoA N-acyltransferases (Nat)"/>
    <property type="match status" value="1"/>
</dbReference>
<evidence type="ECO:0000256" key="1">
    <source>
        <dbReference type="SAM" id="Phobius"/>
    </source>
</evidence>
<dbReference type="GO" id="GO:0016747">
    <property type="term" value="F:acyltransferase activity, transferring groups other than amino-acyl groups"/>
    <property type="evidence" value="ECO:0007669"/>
    <property type="project" value="InterPro"/>
</dbReference>
<feature type="transmembrane region" description="Helical" evidence="1">
    <location>
        <begin position="108"/>
        <end position="127"/>
    </location>
</feature>
<keyword evidence="1" id="KW-1133">Transmembrane helix</keyword>
<organism evidence="3 4">
    <name type="scientific">Polypedilum vanderplanki</name>
    <name type="common">Sleeping chironomid midge</name>
    <dbReference type="NCBI Taxonomy" id="319348"/>
    <lineage>
        <taxon>Eukaryota</taxon>
        <taxon>Metazoa</taxon>
        <taxon>Ecdysozoa</taxon>
        <taxon>Arthropoda</taxon>
        <taxon>Hexapoda</taxon>
        <taxon>Insecta</taxon>
        <taxon>Pterygota</taxon>
        <taxon>Neoptera</taxon>
        <taxon>Endopterygota</taxon>
        <taxon>Diptera</taxon>
        <taxon>Nematocera</taxon>
        <taxon>Chironomoidea</taxon>
        <taxon>Chironomidae</taxon>
        <taxon>Chironominae</taxon>
        <taxon>Polypedilum</taxon>
        <taxon>Polypedilum</taxon>
    </lineage>
</organism>
<dbReference type="PANTHER" id="PTHR20958:SF10">
    <property type="entry name" value="GH05617P-RELATED"/>
    <property type="match status" value="1"/>
</dbReference>
<dbReference type="Pfam" id="PF08445">
    <property type="entry name" value="FR47"/>
    <property type="match status" value="1"/>
</dbReference>
<comment type="caution">
    <text evidence="3">The sequence shown here is derived from an EMBL/GenBank/DDBJ whole genome shotgun (WGS) entry which is preliminary data.</text>
</comment>
<feature type="domain" description="GCN5-related N-acetyltransferase Rv2170-like" evidence="2">
    <location>
        <begin position="324"/>
        <end position="409"/>
    </location>
</feature>
<dbReference type="PANTHER" id="PTHR20958">
    <property type="entry name" value="GLYCINE N-ACYLTRANSFERASE-LIKE PROTEIN"/>
    <property type="match status" value="1"/>
</dbReference>
<evidence type="ECO:0000259" key="2">
    <source>
        <dbReference type="Pfam" id="PF08445"/>
    </source>
</evidence>
<dbReference type="OrthoDB" id="7305308at2759"/>
<evidence type="ECO:0000313" key="4">
    <source>
        <dbReference type="Proteomes" id="UP001107558"/>
    </source>
</evidence>
<dbReference type="InterPro" id="IPR013653">
    <property type="entry name" value="GCN5-like_dom"/>
</dbReference>
<feature type="transmembrane region" description="Helical" evidence="1">
    <location>
        <begin position="12"/>
        <end position="40"/>
    </location>
</feature>
<protein>
    <recommendedName>
        <fullName evidence="2">GCN5-related N-acetyltransferase Rv2170-like domain-containing protein</fullName>
    </recommendedName>
</protein>
<feature type="transmembrane region" description="Helical" evidence="1">
    <location>
        <begin position="133"/>
        <end position="153"/>
    </location>
</feature>
<feature type="transmembrane region" description="Helical" evidence="1">
    <location>
        <begin position="67"/>
        <end position="88"/>
    </location>
</feature>
<dbReference type="InterPro" id="IPR053225">
    <property type="entry name" value="Acyl-CoA_N-acyltransferase"/>
</dbReference>
<gene>
    <name evidence="3" type="ORF">PVAND_016853</name>
</gene>
<dbReference type="Proteomes" id="UP001107558">
    <property type="component" value="Chromosome 4"/>
</dbReference>
<name>A0A9J6BHE9_POLVA</name>
<dbReference type="InterPro" id="IPR016181">
    <property type="entry name" value="Acyl_CoA_acyltransferase"/>
</dbReference>
<reference evidence="3" key="1">
    <citation type="submission" date="2021-03" db="EMBL/GenBank/DDBJ databases">
        <title>Chromosome level genome of the anhydrobiotic midge Polypedilum vanderplanki.</title>
        <authorList>
            <person name="Yoshida Y."/>
            <person name="Kikawada T."/>
            <person name="Gusev O."/>
        </authorList>
    </citation>
    <scope>NUCLEOTIDE SEQUENCE</scope>
    <source>
        <strain evidence="3">NIAS01</strain>
        <tissue evidence="3">Whole body or cell culture</tissue>
    </source>
</reference>
<keyword evidence="1" id="KW-0812">Transmembrane</keyword>
<keyword evidence="4" id="KW-1185">Reference proteome</keyword>
<dbReference type="AlphaFoldDB" id="A0A9J6BHE9"/>
<evidence type="ECO:0000313" key="3">
    <source>
        <dbReference type="EMBL" id="KAG5668947.1"/>
    </source>
</evidence>